<dbReference type="Gene3D" id="3.30.200.20">
    <property type="entry name" value="Phosphorylase Kinase, domain 1"/>
    <property type="match status" value="1"/>
</dbReference>
<organism evidence="1 2">
    <name type="scientific">Terrilactibacillus laevilacticus</name>
    <dbReference type="NCBI Taxonomy" id="1380157"/>
    <lineage>
        <taxon>Bacteria</taxon>
        <taxon>Bacillati</taxon>
        <taxon>Bacillota</taxon>
        <taxon>Bacilli</taxon>
        <taxon>Bacillales</taxon>
        <taxon>Bacillaceae</taxon>
        <taxon>Terrilactibacillus</taxon>
    </lineage>
</organism>
<dbReference type="InterPro" id="IPR047175">
    <property type="entry name" value="CotS-like"/>
</dbReference>
<dbReference type="Proteomes" id="UP001597458">
    <property type="component" value="Unassembled WGS sequence"/>
</dbReference>
<dbReference type="PANTHER" id="PTHR39179">
    <property type="entry name" value="SPORE COAT PROTEIN I"/>
    <property type="match status" value="1"/>
</dbReference>
<keyword evidence="2" id="KW-1185">Reference proteome</keyword>
<dbReference type="Gene3D" id="3.90.1200.10">
    <property type="match status" value="1"/>
</dbReference>
<evidence type="ECO:0000313" key="1">
    <source>
        <dbReference type="EMBL" id="MFD2618148.1"/>
    </source>
</evidence>
<dbReference type="PANTHER" id="PTHR39179:SF3">
    <property type="entry name" value="COTS-RELATED PROTEIN"/>
    <property type="match status" value="1"/>
</dbReference>
<dbReference type="EMBL" id="JBHUMR010000014">
    <property type="protein sequence ID" value="MFD2618148.1"/>
    <property type="molecule type" value="Genomic_DNA"/>
</dbReference>
<name>A0ABW5PTF4_9BACI</name>
<sequence>MKMIKKRENWLRACFHYDLVPSEWEQIGKVMKIFTSRGIFALKQTKLDAKQEKMIRNIHQMAMHLMIDTVPLVPTKYGDLITSIDGIKYLLTPWVAESSSLSFEMKMEGLISQMSRLHVKTIRDGESYETNIELYKEELVKEYEFHEQFASKAEQHVYLSPFEQLYLQNFSSIMSSYENLFTYLESIKQENNQDDEHEKKMVIRQAICHNKPTFNHLITQRERQFLINFEHADYDIFTFELANILMQLNHSQIDMQTLVKGLTLYQSICPLNTKEKELLVMILQCQRRYYALVKKYEEASGSGRELHFTQQWIKEVLFYDCLTGACKVFQPKNEKEES</sequence>
<dbReference type="InterPro" id="IPR011009">
    <property type="entry name" value="Kinase-like_dom_sf"/>
</dbReference>
<gene>
    <name evidence="1" type="ORF">ACFSTF_12600</name>
</gene>
<comment type="caution">
    <text evidence="1">The sequence shown here is derived from an EMBL/GenBank/DDBJ whole genome shotgun (WGS) entry which is preliminary data.</text>
</comment>
<accession>A0ABW5PTF4</accession>
<protein>
    <recommendedName>
        <fullName evidence="3">Spore coat protein YsxE</fullName>
    </recommendedName>
</protein>
<evidence type="ECO:0008006" key="3">
    <source>
        <dbReference type="Google" id="ProtNLM"/>
    </source>
</evidence>
<proteinExistence type="predicted"/>
<dbReference type="SUPFAM" id="SSF56112">
    <property type="entry name" value="Protein kinase-like (PK-like)"/>
    <property type="match status" value="1"/>
</dbReference>
<evidence type="ECO:0000313" key="2">
    <source>
        <dbReference type="Proteomes" id="UP001597458"/>
    </source>
</evidence>
<reference evidence="2" key="1">
    <citation type="journal article" date="2019" name="Int. J. Syst. Evol. Microbiol.">
        <title>The Global Catalogue of Microorganisms (GCM) 10K type strain sequencing project: providing services to taxonomists for standard genome sequencing and annotation.</title>
        <authorList>
            <consortium name="The Broad Institute Genomics Platform"/>
            <consortium name="The Broad Institute Genome Sequencing Center for Infectious Disease"/>
            <person name="Wu L."/>
            <person name="Ma J."/>
        </authorList>
    </citation>
    <scope>NUCLEOTIDE SEQUENCE [LARGE SCALE GENOMIC DNA]</scope>
    <source>
        <strain evidence="2">TISTR 2241</strain>
    </source>
</reference>